<feature type="chain" id="PRO_5047169742" description="YXWGXW repeat-containing protein" evidence="1">
    <location>
        <begin position="28"/>
        <end position="145"/>
    </location>
</feature>
<sequence>MSNFRFKTVSAIVACLLTAGVWQIAEAHDHGWRHWHHDRYEAEPVRNYNYIYYPSRQVYFSPQSQTWYWLDGRRWEANSRLPYFINIDARFGGIPVVLSSPQPYVYHQYVEQNYGRPWREREVWRADRYEEHEWRERHRHHHRED</sequence>
<gene>
    <name evidence="2" type="ORF">H8K26_12885</name>
</gene>
<organism evidence="2 3">
    <name type="scientific">Undibacterium aquatile</name>
    <dbReference type="NCBI Taxonomy" id="1537398"/>
    <lineage>
        <taxon>Bacteria</taxon>
        <taxon>Pseudomonadati</taxon>
        <taxon>Pseudomonadota</taxon>
        <taxon>Betaproteobacteria</taxon>
        <taxon>Burkholderiales</taxon>
        <taxon>Oxalobacteraceae</taxon>
        <taxon>Undibacterium</taxon>
    </lineage>
</organism>
<dbReference type="RefSeq" id="WP_190480024.1">
    <property type="nucleotide sequence ID" value="NZ_JACOFT010000004.1"/>
</dbReference>
<evidence type="ECO:0000256" key="1">
    <source>
        <dbReference type="SAM" id="SignalP"/>
    </source>
</evidence>
<feature type="signal peptide" evidence="1">
    <location>
        <begin position="1"/>
        <end position="27"/>
    </location>
</feature>
<proteinExistence type="predicted"/>
<keyword evidence="1" id="KW-0732">Signal</keyword>
<name>A0ABR6XJ50_9BURK</name>
<evidence type="ECO:0000313" key="2">
    <source>
        <dbReference type="EMBL" id="MBC3812339.1"/>
    </source>
</evidence>
<evidence type="ECO:0000313" key="3">
    <source>
        <dbReference type="Proteomes" id="UP000637632"/>
    </source>
</evidence>
<keyword evidence="3" id="KW-1185">Reference proteome</keyword>
<accession>A0ABR6XJ50</accession>
<reference evidence="2 3" key="1">
    <citation type="submission" date="2020-08" db="EMBL/GenBank/DDBJ databases">
        <title>Novel species isolated from subtropical streams in China.</title>
        <authorList>
            <person name="Lu H."/>
        </authorList>
    </citation>
    <scope>NUCLEOTIDE SEQUENCE [LARGE SCALE GENOMIC DNA]</scope>
    <source>
        <strain evidence="2 3">CCTCC AB 2015119</strain>
    </source>
</reference>
<protein>
    <recommendedName>
        <fullName evidence="4">YXWGXW repeat-containing protein</fullName>
    </recommendedName>
</protein>
<dbReference type="EMBL" id="JACOFT010000004">
    <property type="protein sequence ID" value="MBC3812339.1"/>
    <property type="molecule type" value="Genomic_DNA"/>
</dbReference>
<comment type="caution">
    <text evidence="2">The sequence shown here is derived from an EMBL/GenBank/DDBJ whole genome shotgun (WGS) entry which is preliminary data.</text>
</comment>
<dbReference type="Proteomes" id="UP000637632">
    <property type="component" value="Unassembled WGS sequence"/>
</dbReference>
<evidence type="ECO:0008006" key="4">
    <source>
        <dbReference type="Google" id="ProtNLM"/>
    </source>
</evidence>